<dbReference type="PANTHER" id="PTHR14948:SF44">
    <property type="entry name" value="PROLINE-RICH TRANSMEMBRANE PROTEIN 1-LIKE"/>
    <property type="match status" value="1"/>
</dbReference>
<organism evidence="7 8">
    <name type="scientific">Intoshia linei</name>
    <dbReference type="NCBI Taxonomy" id="1819745"/>
    <lineage>
        <taxon>Eukaryota</taxon>
        <taxon>Metazoa</taxon>
        <taxon>Spiralia</taxon>
        <taxon>Lophotrochozoa</taxon>
        <taxon>Mesozoa</taxon>
        <taxon>Orthonectida</taxon>
        <taxon>Rhopaluridae</taxon>
        <taxon>Intoshia</taxon>
    </lineage>
</organism>
<evidence type="ECO:0000256" key="1">
    <source>
        <dbReference type="ARBA" id="ARBA00004370"/>
    </source>
</evidence>
<keyword evidence="5 6" id="KW-0472">Membrane</keyword>
<dbReference type="Gene3D" id="1.20.140.150">
    <property type="match status" value="1"/>
</dbReference>
<evidence type="ECO:0000256" key="3">
    <source>
        <dbReference type="ARBA" id="ARBA00022692"/>
    </source>
</evidence>
<evidence type="ECO:0000256" key="5">
    <source>
        <dbReference type="ARBA" id="ARBA00023136"/>
    </source>
</evidence>
<feature type="transmembrane region" description="Helical" evidence="6">
    <location>
        <begin position="46"/>
        <end position="66"/>
    </location>
</feature>
<evidence type="ECO:0000313" key="7">
    <source>
        <dbReference type="EMBL" id="OAF66286.1"/>
    </source>
</evidence>
<sequence length="153" mass="16849">METQNIPPYTATYNQQNFVPNNYTPNTYNAVMPIQRPIHAPSDYKLLAIITCFVNFIFGIPALIYSNKSKNALQGQNVNDARKKGNISLGLSLTGIIITIAAICVGIPSLYYSIQSSNEYNFGNFNTSFYYGIVSLSISLTGMCFTAILCSAF</sequence>
<keyword evidence="4 6" id="KW-1133">Transmembrane helix</keyword>
<accession>A0A177AWB8</accession>
<dbReference type="PANTHER" id="PTHR14948">
    <property type="entry name" value="NG5"/>
    <property type="match status" value="1"/>
</dbReference>
<evidence type="ECO:0000313" key="8">
    <source>
        <dbReference type="Proteomes" id="UP000078046"/>
    </source>
</evidence>
<evidence type="ECO:0000256" key="2">
    <source>
        <dbReference type="ARBA" id="ARBA00006843"/>
    </source>
</evidence>
<feature type="non-terminal residue" evidence="7">
    <location>
        <position position="153"/>
    </location>
</feature>
<name>A0A177AWB8_9BILA</name>
<comment type="similarity">
    <text evidence="2">Belongs to the CD225/Dispanin family.</text>
</comment>
<dbReference type="Pfam" id="PF04505">
    <property type="entry name" value="CD225"/>
    <property type="match status" value="1"/>
</dbReference>
<comment type="subcellular location">
    <subcellularLocation>
        <location evidence="1">Membrane</location>
    </subcellularLocation>
</comment>
<proteinExistence type="inferred from homology"/>
<dbReference type="AlphaFoldDB" id="A0A177AWB8"/>
<feature type="transmembrane region" description="Helical" evidence="6">
    <location>
        <begin position="129"/>
        <end position="150"/>
    </location>
</feature>
<dbReference type="InterPro" id="IPR007593">
    <property type="entry name" value="CD225/Dispanin_fam"/>
</dbReference>
<protein>
    <submittedName>
        <fullName evidence="7">Uncharacterized protein</fullName>
    </submittedName>
</protein>
<feature type="transmembrane region" description="Helical" evidence="6">
    <location>
        <begin position="87"/>
        <end position="109"/>
    </location>
</feature>
<dbReference type="EMBL" id="LWCA01000979">
    <property type="protein sequence ID" value="OAF66286.1"/>
    <property type="molecule type" value="Genomic_DNA"/>
</dbReference>
<reference evidence="7 8" key="1">
    <citation type="submission" date="2016-04" db="EMBL/GenBank/DDBJ databases">
        <title>The genome of Intoshia linei affirms orthonectids as highly simplified spiralians.</title>
        <authorList>
            <person name="Mikhailov K.V."/>
            <person name="Slusarev G.S."/>
            <person name="Nikitin M.A."/>
            <person name="Logacheva M.D."/>
            <person name="Penin A."/>
            <person name="Aleoshin V."/>
            <person name="Panchin Y.V."/>
        </authorList>
    </citation>
    <scope>NUCLEOTIDE SEQUENCE [LARGE SCALE GENOMIC DNA]</scope>
    <source>
        <strain evidence="7">Intl2013</strain>
        <tissue evidence="7">Whole animal</tissue>
    </source>
</reference>
<gene>
    <name evidence="7" type="ORF">A3Q56_05986</name>
</gene>
<evidence type="ECO:0000256" key="4">
    <source>
        <dbReference type="ARBA" id="ARBA00022989"/>
    </source>
</evidence>
<dbReference type="Proteomes" id="UP000078046">
    <property type="component" value="Unassembled WGS sequence"/>
</dbReference>
<dbReference type="GO" id="GO:0016020">
    <property type="term" value="C:membrane"/>
    <property type="evidence" value="ECO:0007669"/>
    <property type="project" value="UniProtKB-SubCell"/>
</dbReference>
<keyword evidence="3 6" id="KW-0812">Transmembrane</keyword>
<dbReference type="InterPro" id="IPR051423">
    <property type="entry name" value="CD225/Dispanin"/>
</dbReference>
<evidence type="ECO:0000256" key="6">
    <source>
        <dbReference type="SAM" id="Phobius"/>
    </source>
</evidence>
<comment type="caution">
    <text evidence="7">The sequence shown here is derived from an EMBL/GenBank/DDBJ whole genome shotgun (WGS) entry which is preliminary data.</text>
</comment>
<keyword evidence="8" id="KW-1185">Reference proteome</keyword>